<dbReference type="KEGG" id="ptm:GSPATT00013138001"/>
<dbReference type="HOGENOM" id="CLU_511413_0_0_1"/>
<accession>A0D3N3</accession>
<protein>
    <recommendedName>
        <fullName evidence="3">C2H2-type domain-containing protein</fullName>
    </recommendedName>
</protein>
<evidence type="ECO:0000313" key="2">
    <source>
        <dbReference type="Proteomes" id="UP000000600"/>
    </source>
</evidence>
<keyword evidence="2" id="KW-1185">Reference proteome</keyword>
<dbReference type="OrthoDB" id="10306000at2759"/>
<dbReference type="OMA" id="NTECQRI"/>
<dbReference type="InterPro" id="IPR036322">
    <property type="entry name" value="WD40_repeat_dom_sf"/>
</dbReference>
<sequence length="533" mass="62174">MIGIQLCCLSEDCFRVLTNQDNLNNHITHRIVTSQQIIEAYKQSLLEELSDGVYLDFLEKQSHKQSNLQQFIKTLTTEIYDFQQNVIQQTKLLIDHLNSIDVGQLVDQEIIQNYQNILNRSIDCNDVNQLIKIVQPQHSFNEKQLKDGNNDIQGFGTSLNINIQNKIKIMKPKCFYKDIQEKSQIQGERIKFIQSKLEELNVDFTSKLNQWTKTVESLFSFQQISQFTLIPQTKSKVIKSPAVARIELHNLCKDTLIYAHSNQIHLFDIDTMKMSHSVKFNHSIIDYTVDSEKLLIAIMIGIDLLLYNLISLKKIRQFKITIDTNKGVALKFFENQICVSSGVSLQFFPIFPSSSMPQFNQSLNFHSYWDKIQVLEYCVINKFGVQEMLLVLGTTSGLISLFNSNFKELFSKQFHQGPINQFRYQQSKKYGKVLLSVGDDLRVNLYQIENTFLKCIQMITFESQILDVLLFKNYFLVTTKNQNLFEIYMINENTECQRIEMDGDFECDWKDRLFNIGEKVVVVKNQIYFCKLL</sequence>
<evidence type="ECO:0008006" key="3">
    <source>
        <dbReference type="Google" id="ProtNLM"/>
    </source>
</evidence>
<proteinExistence type="predicted"/>
<dbReference type="SUPFAM" id="SSF50978">
    <property type="entry name" value="WD40 repeat-like"/>
    <property type="match status" value="1"/>
</dbReference>
<dbReference type="Proteomes" id="UP000000600">
    <property type="component" value="Unassembled WGS sequence"/>
</dbReference>
<dbReference type="EMBL" id="CT868274">
    <property type="protein sequence ID" value="CAK77650.1"/>
    <property type="molecule type" value="Genomic_DNA"/>
</dbReference>
<reference evidence="1 2" key="1">
    <citation type="journal article" date="2006" name="Nature">
        <title>Global trends of whole-genome duplications revealed by the ciliate Paramecium tetraurelia.</title>
        <authorList>
            <consortium name="Genoscope"/>
            <person name="Aury J.-M."/>
            <person name="Jaillon O."/>
            <person name="Duret L."/>
            <person name="Noel B."/>
            <person name="Jubin C."/>
            <person name="Porcel B.M."/>
            <person name="Segurens B."/>
            <person name="Daubin V."/>
            <person name="Anthouard V."/>
            <person name="Aiach N."/>
            <person name="Arnaiz O."/>
            <person name="Billaut A."/>
            <person name="Beisson J."/>
            <person name="Blanc I."/>
            <person name="Bouhouche K."/>
            <person name="Camara F."/>
            <person name="Duharcourt S."/>
            <person name="Guigo R."/>
            <person name="Gogendeau D."/>
            <person name="Katinka M."/>
            <person name="Keller A.-M."/>
            <person name="Kissmehl R."/>
            <person name="Klotz C."/>
            <person name="Koll F."/>
            <person name="Le Moue A."/>
            <person name="Lepere C."/>
            <person name="Malinsky S."/>
            <person name="Nowacki M."/>
            <person name="Nowak J.K."/>
            <person name="Plattner H."/>
            <person name="Poulain J."/>
            <person name="Ruiz F."/>
            <person name="Serrano V."/>
            <person name="Zagulski M."/>
            <person name="Dessen P."/>
            <person name="Betermier M."/>
            <person name="Weissenbach J."/>
            <person name="Scarpelli C."/>
            <person name="Schachter V."/>
            <person name="Sperling L."/>
            <person name="Meyer E."/>
            <person name="Cohen J."/>
            <person name="Wincker P."/>
        </authorList>
    </citation>
    <scope>NUCLEOTIDE SEQUENCE [LARGE SCALE GENOMIC DNA]</scope>
    <source>
        <strain evidence="1 2">Stock d4-2</strain>
    </source>
</reference>
<gene>
    <name evidence="1" type="ORF">GSPATT00013138001</name>
</gene>
<evidence type="ECO:0000313" key="1">
    <source>
        <dbReference type="EMBL" id="CAK77650.1"/>
    </source>
</evidence>
<dbReference type="InParanoid" id="A0D3N3"/>
<organism evidence="1 2">
    <name type="scientific">Paramecium tetraurelia</name>
    <dbReference type="NCBI Taxonomy" id="5888"/>
    <lineage>
        <taxon>Eukaryota</taxon>
        <taxon>Sar</taxon>
        <taxon>Alveolata</taxon>
        <taxon>Ciliophora</taxon>
        <taxon>Intramacronucleata</taxon>
        <taxon>Oligohymenophorea</taxon>
        <taxon>Peniculida</taxon>
        <taxon>Parameciidae</taxon>
        <taxon>Paramecium</taxon>
    </lineage>
</organism>
<name>A0D3N3_PARTE</name>
<dbReference type="AlphaFoldDB" id="A0D3N3"/>
<dbReference type="RefSeq" id="XP_001445047.1">
    <property type="nucleotide sequence ID" value="XM_001445010.1"/>
</dbReference>
<dbReference type="GeneID" id="5030832"/>